<sequence>MRTEQRQRLGTTQISKLQLRSGRSFASLFQPRYHPQQGNSKEVYITPTISHRNHSGKSSHLYSSRASPIRSSPTGAGDKPTGPQQLGVPRPPPSWPEVGGSRAVASAVCGHCGPFGSAAGASWATLKRGNINGRVDDQANQRTAVAARPAHEKCR</sequence>
<keyword evidence="3" id="KW-1185">Reference proteome</keyword>
<gene>
    <name evidence="2" type="ORF">NA56DRAFT_150948</name>
</gene>
<accession>A0A2J6QNS4</accession>
<dbReference type="Proteomes" id="UP000235672">
    <property type="component" value="Unassembled WGS sequence"/>
</dbReference>
<evidence type="ECO:0000256" key="1">
    <source>
        <dbReference type="SAM" id="MobiDB-lite"/>
    </source>
</evidence>
<evidence type="ECO:0000313" key="3">
    <source>
        <dbReference type="Proteomes" id="UP000235672"/>
    </source>
</evidence>
<evidence type="ECO:0000313" key="2">
    <source>
        <dbReference type="EMBL" id="PMD27910.1"/>
    </source>
</evidence>
<name>A0A2J6QNS4_9HELO</name>
<protein>
    <submittedName>
        <fullName evidence="2">Uncharacterized protein</fullName>
    </submittedName>
</protein>
<reference evidence="2 3" key="1">
    <citation type="submission" date="2016-05" db="EMBL/GenBank/DDBJ databases">
        <title>A degradative enzymes factory behind the ericoid mycorrhizal symbiosis.</title>
        <authorList>
            <consortium name="DOE Joint Genome Institute"/>
            <person name="Martino E."/>
            <person name="Morin E."/>
            <person name="Grelet G."/>
            <person name="Kuo A."/>
            <person name="Kohler A."/>
            <person name="Daghino S."/>
            <person name="Barry K."/>
            <person name="Choi C."/>
            <person name="Cichocki N."/>
            <person name="Clum A."/>
            <person name="Copeland A."/>
            <person name="Hainaut M."/>
            <person name="Haridas S."/>
            <person name="Labutti K."/>
            <person name="Lindquist E."/>
            <person name="Lipzen A."/>
            <person name="Khouja H.-R."/>
            <person name="Murat C."/>
            <person name="Ohm R."/>
            <person name="Olson A."/>
            <person name="Spatafora J."/>
            <person name="Veneault-Fourrey C."/>
            <person name="Henrissat B."/>
            <person name="Grigoriev I."/>
            <person name="Martin F."/>
            <person name="Perotto S."/>
        </authorList>
    </citation>
    <scope>NUCLEOTIDE SEQUENCE [LARGE SCALE GENOMIC DNA]</scope>
    <source>
        <strain evidence="2 3">UAMH 7357</strain>
    </source>
</reference>
<dbReference type="EMBL" id="KZ613465">
    <property type="protein sequence ID" value="PMD27910.1"/>
    <property type="molecule type" value="Genomic_DNA"/>
</dbReference>
<feature type="region of interest" description="Disordered" evidence="1">
    <location>
        <begin position="29"/>
        <end position="100"/>
    </location>
</feature>
<organism evidence="2 3">
    <name type="scientific">Hyaloscypha hepaticicola</name>
    <dbReference type="NCBI Taxonomy" id="2082293"/>
    <lineage>
        <taxon>Eukaryota</taxon>
        <taxon>Fungi</taxon>
        <taxon>Dikarya</taxon>
        <taxon>Ascomycota</taxon>
        <taxon>Pezizomycotina</taxon>
        <taxon>Leotiomycetes</taxon>
        <taxon>Helotiales</taxon>
        <taxon>Hyaloscyphaceae</taxon>
        <taxon>Hyaloscypha</taxon>
    </lineage>
</organism>
<dbReference type="AlphaFoldDB" id="A0A2J6QNS4"/>
<feature type="compositionally biased region" description="Polar residues" evidence="1">
    <location>
        <begin position="58"/>
        <end position="74"/>
    </location>
</feature>
<proteinExistence type="predicted"/>